<proteinExistence type="predicted"/>
<feature type="compositionally biased region" description="Basic residues" evidence="2">
    <location>
        <begin position="68"/>
        <end position="78"/>
    </location>
</feature>
<dbReference type="SUPFAM" id="SSF57667">
    <property type="entry name" value="beta-beta-alpha zinc fingers"/>
    <property type="match status" value="1"/>
</dbReference>
<dbReference type="Proteomes" id="UP000298327">
    <property type="component" value="Unassembled WGS sequence"/>
</dbReference>
<feature type="domain" description="C2H2-type" evidence="3">
    <location>
        <begin position="161"/>
        <end position="189"/>
    </location>
</feature>
<dbReference type="InterPro" id="IPR013087">
    <property type="entry name" value="Znf_C2H2_type"/>
</dbReference>
<evidence type="ECO:0000259" key="3">
    <source>
        <dbReference type="PROSITE" id="PS50157"/>
    </source>
</evidence>
<gene>
    <name evidence="4" type="ORF">EVG20_g11704</name>
</gene>
<dbReference type="PROSITE" id="PS00028">
    <property type="entry name" value="ZINC_FINGER_C2H2_1"/>
    <property type="match status" value="2"/>
</dbReference>
<keyword evidence="1" id="KW-0479">Metal-binding</keyword>
<sequence>MADWIIAPEEDYVDVNAKHGTRAQVQISEPAPDIGAEDAVPRRSKRQRKQKAGSGVAVVNGPAEATRQKRKGGPKTRASRLENDDDPSAGAAPEADEAVVSKVCTSQSSEKPKPRKKGSRGTKKATRGETMSSKTTATTVQPFQASNSQQEDKQPDLEQKFKCPICLATLAHVNSAREHYRNRHLGEAHVCPVCGRALVRHSTLRNHMQNMHEGHDVPPPRVPTKLPTSMFLVA</sequence>
<dbReference type="InterPro" id="IPR036236">
    <property type="entry name" value="Znf_C2H2_sf"/>
</dbReference>
<dbReference type="OrthoDB" id="8117402at2759"/>
<evidence type="ECO:0000313" key="4">
    <source>
        <dbReference type="EMBL" id="TFY50130.1"/>
    </source>
</evidence>
<evidence type="ECO:0000256" key="1">
    <source>
        <dbReference type="PROSITE-ProRule" id="PRU00042"/>
    </source>
</evidence>
<keyword evidence="5" id="KW-1185">Reference proteome</keyword>
<feature type="compositionally biased region" description="Basic residues" evidence="2">
    <location>
        <begin position="42"/>
        <end position="51"/>
    </location>
</feature>
<keyword evidence="1" id="KW-0862">Zinc</keyword>
<feature type="region of interest" description="Disordered" evidence="2">
    <location>
        <begin position="23"/>
        <end position="156"/>
    </location>
</feature>
<feature type="compositionally biased region" description="Polar residues" evidence="2">
    <location>
        <begin position="129"/>
        <end position="149"/>
    </location>
</feature>
<dbReference type="EMBL" id="SEOQ01001989">
    <property type="protein sequence ID" value="TFY50130.1"/>
    <property type="molecule type" value="Genomic_DNA"/>
</dbReference>
<feature type="domain" description="C2H2-type" evidence="3">
    <location>
        <begin position="189"/>
        <end position="217"/>
    </location>
</feature>
<name>A0A4Y9XJP5_9AGAM</name>
<evidence type="ECO:0000256" key="2">
    <source>
        <dbReference type="SAM" id="MobiDB-lite"/>
    </source>
</evidence>
<protein>
    <recommendedName>
        <fullName evidence="3">C2H2-type domain-containing protein</fullName>
    </recommendedName>
</protein>
<dbReference type="Gene3D" id="3.30.160.60">
    <property type="entry name" value="Classic Zinc Finger"/>
    <property type="match status" value="1"/>
</dbReference>
<dbReference type="PROSITE" id="PS50157">
    <property type="entry name" value="ZINC_FINGER_C2H2_2"/>
    <property type="match status" value="2"/>
</dbReference>
<reference evidence="4 5" key="1">
    <citation type="submission" date="2019-02" db="EMBL/GenBank/DDBJ databases">
        <title>Genome sequencing of the rare red list fungi Dentipellis fragilis.</title>
        <authorList>
            <person name="Buettner E."/>
            <person name="Kellner H."/>
        </authorList>
    </citation>
    <scope>NUCLEOTIDE SEQUENCE [LARGE SCALE GENOMIC DNA]</scope>
    <source>
        <strain evidence="4 5">DSM 105465</strain>
    </source>
</reference>
<dbReference type="GO" id="GO:0008270">
    <property type="term" value="F:zinc ion binding"/>
    <property type="evidence" value="ECO:0007669"/>
    <property type="project" value="UniProtKB-KW"/>
</dbReference>
<organism evidence="4 5">
    <name type="scientific">Dentipellis fragilis</name>
    <dbReference type="NCBI Taxonomy" id="205917"/>
    <lineage>
        <taxon>Eukaryota</taxon>
        <taxon>Fungi</taxon>
        <taxon>Dikarya</taxon>
        <taxon>Basidiomycota</taxon>
        <taxon>Agaricomycotina</taxon>
        <taxon>Agaricomycetes</taxon>
        <taxon>Russulales</taxon>
        <taxon>Hericiaceae</taxon>
        <taxon>Dentipellis</taxon>
    </lineage>
</organism>
<comment type="caution">
    <text evidence="4">The sequence shown here is derived from an EMBL/GenBank/DDBJ whole genome shotgun (WGS) entry which is preliminary data.</text>
</comment>
<dbReference type="SMART" id="SM00355">
    <property type="entry name" value="ZnF_C2H2"/>
    <property type="match status" value="2"/>
</dbReference>
<evidence type="ECO:0000313" key="5">
    <source>
        <dbReference type="Proteomes" id="UP000298327"/>
    </source>
</evidence>
<accession>A0A4Y9XJP5</accession>
<keyword evidence="1" id="KW-0863">Zinc-finger</keyword>
<dbReference type="AlphaFoldDB" id="A0A4Y9XJP5"/>
<feature type="compositionally biased region" description="Basic residues" evidence="2">
    <location>
        <begin position="113"/>
        <end position="125"/>
    </location>
</feature>